<dbReference type="EMBL" id="HBFK01018189">
    <property type="protein sequence ID" value="CAD8744728.1"/>
    <property type="molecule type" value="Transcribed_RNA"/>
</dbReference>
<gene>
    <name evidence="2" type="ORF">HAND1043_LOCUS11223</name>
</gene>
<dbReference type="AlphaFoldDB" id="A0A7S0TUN7"/>
<feature type="region of interest" description="Disordered" evidence="1">
    <location>
        <begin position="349"/>
        <end position="377"/>
    </location>
</feature>
<feature type="compositionally biased region" description="Polar residues" evidence="1">
    <location>
        <begin position="214"/>
        <end position="234"/>
    </location>
</feature>
<evidence type="ECO:0000313" key="2">
    <source>
        <dbReference type="EMBL" id="CAD8744728.1"/>
    </source>
</evidence>
<accession>A0A7S0TUN7</accession>
<name>A0A7S0TUN7_HEMAN</name>
<reference evidence="2" key="1">
    <citation type="submission" date="2021-01" db="EMBL/GenBank/DDBJ databases">
        <authorList>
            <person name="Corre E."/>
            <person name="Pelletier E."/>
            <person name="Niang G."/>
            <person name="Scheremetjew M."/>
            <person name="Finn R."/>
            <person name="Kale V."/>
            <person name="Holt S."/>
            <person name="Cochrane G."/>
            <person name="Meng A."/>
            <person name="Brown T."/>
            <person name="Cohen L."/>
        </authorList>
    </citation>
    <scope>NUCLEOTIDE SEQUENCE</scope>
    <source>
        <strain evidence="2">CCMP441</strain>
    </source>
</reference>
<feature type="compositionally biased region" description="Acidic residues" evidence="1">
    <location>
        <begin position="34"/>
        <end position="54"/>
    </location>
</feature>
<feature type="region of interest" description="Disordered" evidence="1">
    <location>
        <begin position="1"/>
        <end position="59"/>
    </location>
</feature>
<sequence>MGPGTPAKAARKNSVSGSIAGGHLDEEQGVGDGGEMDTWEEEDEAQAPELDGDDPSMWRYQRTHLGSQDDPEKREFYLFQVRLPDHVVDTSRAYRVTISSKTLPDRPSHTFDALEADEQGRILFPRAQFDGQIVETTALSPADDLTIVNMPYDLLGHTLDVEVHDAVTSELLHTRSVEYRMPVAHPSTLARTPISSPGPKLPARPMTYRLSPSRLHNQSSYSSAGSPTRPSTAPSPGGAQKHHGTSSAAHSRPASRGSLAGSPSKWNSHESAYDPDALDEGSLSPRERKRQELARVRAQMKASLQQTQNQAMAAVQATRGNTRLMSAGQLRSPNESLLGLGQESFAGSAAPPMIVSQAPTNKVGPRPGSSMREIRSP</sequence>
<organism evidence="2">
    <name type="scientific">Hemiselmis andersenii</name>
    <name type="common">Cryptophyte alga</name>
    <dbReference type="NCBI Taxonomy" id="464988"/>
    <lineage>
        <taxon>Eukaryota</taxon>
        <taxon>Cryptophyceae</taxon>
        <taxon>Cryptomonadales</taxon>
        <taxon>Hemiselmidaceae</taxon>
        <taxon>Hemiselmis</taxon>
    </lineage>
</organism>
<proteinExistence type="predicted"/>
<evidence type="ECO:0000256" key="1">
    <source>
        <dbReference type="SAM" id="MobiDB-lite"/>
    </source>
</evidence>
<feature type="region of interest" description="Disordered" evidence="1">
    <location>
        <begin position="188"/>
        <end position="207"/>
    </location>
</feature>
<protein>
    <submittedName>
        <fullName evidence="2">Uncharacterized protein</fullName>
    </submittedName>
</protein>
<feature type="region of interest" description="Disordered" evidence="1">
    <location>
        <begin position="213"/>
        <end position="285"/>
    </location>
</feature>